<keyword evidence="2" id="KW-0863">Zinc-finger</keyword>
<evidence type="ECO:0000313" key="7">
    <source>
        <dbReference type="Proteomes" id="UP001458880"/>
    </source>
</evidence>
<name>A0AAW1JCW5_POPJA</name>
<evidence type="ECO:0000256" key="4">
    <source>
        <dbReference type="SAM" id="MobiDB-lite"/>
    </source>
</evidence>
<organism evidence="6 7">
    <name type="scientific">Popillia japonica</name>
    <name type="common">Japanese beetle</name>
    <dbReference type="NCBI Taxonomy" id="7064"/>
    <lineage>
        <taxon>Eukaryota</taxon>
        <taxon>Metazoa</taxon>
        <taxon>Ecdysozoa</taxon>
        <taxon>Arthropoda</taxon>
        <taxon>Hexapoda</taxon>
        <taxon>Insecta</taxon>
        <taxon>Pterygota</taxon>
        <taxon>Neoptera</taxon>
        <taxon>Endopterygota</taxon>
        <taxon>Coleoptera</taxon>
        <taxon>Polyphaga</taxon>
        <taxon>Scarabaeiformia</taxon>
        <taxon>Scarabaeidae</taxon>
        <taxon>Rutelinae</taxon>
        <taxon>Popillia</taxon>
    </lineage>
</organism>
<evidence type="ECO:0000256" key="1">
    <source>
        <dbReference type="ARBA" id="ARBA00022723"/>
    </source>
</evidence>
<evidence type="ECO:0000259" key="5">
    <source>
        <dbReference type="Pfam" id="PF00628"/>
    </source>
</evidence>
<keyword evidence="1" id="KW-0479">Metal-binding</keyword>
<gene>
    <name evidence="6" type="ORF">QE152_g30903</name>
</gene>
<feature type="domain" description="PHD-type" evidence="5">
    <location>
        <begin position="65"/>
        <end position="100"/>
    </location>
</feature>
<dbReference type="GO" id="GO:0008270">
    <property type="term" value="F:zinc ion binding"/>
    <property type="evidence" value="ECO:0007669"/>
    <property type="project" value="UniProtKB-KW"/>
</dbReference>
<evidence type="ECO:0000256" key="2">
    <source>
        <dbReference type="ARBA" id="ARBA00022771"/>
    </source>
</evidence>
<evidence type="ECO:0000256" key="3">
    <source>
        <dbReference type="ARBA" id="ARBA00022833"/>
    </source>
</evidence>
<accession>A0AAW1JCW5</accession>
<comment type="caution">
    <text evidence="6">The sequence shown here is derived from an EMBL/GenBank/DDBJ whole genome shotgun (WGS) entry which is preliminary data.</text>
</comment>
<dbReference type="AlphaFoldDB" id="A0AAW1JCW5"/>
<keyword evidence="3" id="KW-0862">Zinc</keyword>
<dbReference type="InterPro" id="IPR013083">
    <property type="entry name" value="Znf_RING/FYVE/PHD"/>
</dbReference>
<proteinExistence type="predicted"/>
<evidence type="ECO:0000313" key="6">
    <source>
        <dbReference type="EMBL" id="KAK9700958.1"/>
    </source>
</evidence>
<protein>
    <recommendedName>
        <fullName evidence="5">PHD-type domain-containing protein</fullName>
    </recommendedName>
</protein>
<dbReference type="InterPro" id="IPR019787">
    <property type="entry name" value="Znf_PHD-finger"/>
</dbReference>
<dbReference type="Pfam" id="PF00628">
    <property type="entry name" value="PHD"/>
    <property type="match status" value="1"/>
</dbReference>
<reference evidence="6 7" key="1">
    <citation type="journal article" date="2024" name="BMC Genomics">
        <title>De novo assembly and annotation of Popillia japonica's genome with initial clues to its potential as an invasive pest.</title>
        <authorList>
            <person name="Cucini C."/>
            <person name="Boschi S."/>
            <person name="Funari R."/>
            <person name="Cardaioli E."/>
            <person name="Iannotti N."/>
            <person name="Marturano G."/>
            <person name="Paoli F."/>
            <person name="Bruttini M."/>
            <person name="Carapelli A."/>
            <person name="Frati F."/>
            <person name="Nardi F."/>
        </authorList>
    </citation>
    <scope>NUCLEOTIDE SEQUENCE [LARGE SCALE GENOMIC DNA]</scope>
    <source>
        <strain evidence="6">DMR45628</strain>
    </source>
</reference>
<feature type="region of interest" description="Disordered" evidence="4">
    <location>
        <begin position="37"/>
        <end position="61"/>
    </location>
</feature>
<dbReference type="InterPro" id="IPR011011">
    <property type="entry name" value="Znf_FYVE_PHD"/>
</dbReference>
<dbReference type="Gene3D" id="3.30.40.10">
    <property type="entry name" value="Zinc/RING finger domain, C3HC4 (zinc finger)"/>
    <property type="match status" value="1"/>
</dbReference>
<dbReference type="Proteomes" id="UP001458880">
    <property type="component" value="Unassembled WGS sequence"/>
</dbReference>
<keyword evidence="7" id="KW-1185">Reference proteome</keyword>
<dbReference type="SUPFAM" id="SSF57903">
    <property type="entry name" value="FYVE/PHD zinc finger"/>
    <property type="match status" value="1"/>
</dbReference>
<sequence length="105" mass="12458">MQAYLEEKEDKRQKKKVDEAKTIFFLKEKSSEPKISLAKKRRNCKSKREQQQQQGENMTEENDLCPVCRETGKDELWWRCRACGIWLHAACTEVSRPKDENLPQN</sequence>
<dbReference type="EMBL" id="JASPKY010000426">
    <property type="protein sequence ID" value="KAK9700958.1"/>
    <property type="molecule type" value="Genomic_DNA"/>
</dbReference>